<dbReference type="Proteomes" id="UP000824469">
    <property type="component" value="Unassembled WGS sequence"/>
</dbReference>
<sequence length="79" mass="8859">CLHGTLVQQNESRWHHANTVDHQLTTSNVIPVIAPATKQMTAERSSEFEIMHGFLDPNIDYFINHALGTNDIVNNTCSI</sequence>
<comment type="caution">
    <text evidence="1">The sequence shown here is derived from an EMBL/GenBank/DDBJ whole genome shotgun (WGS) entry which is preliminary data.</text>
</comment>
<name>A0AA38BQW3_TAXCH</name>
<dbReference type="AlphaFoldDB" id="A0AA38BQW3"/>
<accession>A0AA38BQW3</accession>
<evidence type="ECO:0000313" key="1">
    <source>
        <dbReference type="EMBL" id="KAH9287897.1"/>
    </source>
</evidence>
<keyword evidence="2" id="KW-1185">Reference proteome</keyword>
<protein>
    <submittedName>
        <fullName evidence="1">Uncharacterized protein</fullName>
    </submittedName>
</protein>
<feature type="non-terminal residue" evidence="1">
    <location>
        <position position="1"/>
    </location>
</feature>
<evidence type="ECO:0000313" key="2">
    <source>
        <dbReference type="Proteomes" id="UP000824469"/>
    </source>
</evidence>
<dbReference type="EMBL" id="JAHRHJ020003813">
    <property type="protein sequence ID" value="KAH9287897.1"/>
    <property type="molecule type" value="Genomic_DNA"/>
</dbReference>
<reference evidence="1 2" key="1">
    <citation type="journal article" date="2021" name="Nat. Plants">
        <title>The Taxus genome provides insights into paclitaxel biosynthesis.</title>
        <authorList>
            <person name="Xiong X."/>
            <person name="Gou J."/>
            <person name="Liao Q."/>
            <person name="Li Y."/>
            <person name="Zhou Q."/>
            <person name="Bi G."/>
            <person name="Li C."/>
            <person name="Du R."/>
            <person name="Wang X."/>
            <person name="Sun T."/>
            <person name="Guo L."/>
            <person name="Liang H."/>
            <person name="Lu P."/>
            <person name="Wu Y."/>
            <person name="Zhang Z."/>
            <person name="Ro D.K."/>
            <person name="Shang Y."/>
            <person name="Huang S."/>
            <person name="Yan J."/>
        </authorList>
    </citation>
    <scope>NUCLEOTIDE SEQUENCE [LARGE SCALE GENOMIC DNA]</scope>
    <source>
        <strain evidence="1">Ta-2019</strain>
    </source>
</reference>
<feature type="non-terminal residue" evidence="1">
    <location>
        <position position="79"/>
    </location>
</feature>
<proteinExistence type="predicted"/>
<organism evidence="1 2">
    <name type="scientific">Taxus chinensis</name>
    <name type="common">Chinese yew</name>
    <name type="synonym">Taxus wallichiana var. chinensis</name>
    <dbReference type="NCBI Taxonomy" id="29808"/>
    <lineage>
        <taxon>Eukaryota</taxon>
        <taxon>Viridiplantae</taxon>
        <taxon>Streptophyta</taxon>
        <taxon>Embryophyta</taxon>
        <taxon>Tracheophyta</taxon>
        <taxon>Spermatophyta</taxon>
        <taxon>Pinopsida</taxon>
        <taxon>Pinidae</taxon>
        <taxon>Conifers II</taxon>
        <taxon>Cupressales</taxon>
        <taxon>Taxaceae</taxon>
        <taxon>Taxus</taxon>
    </lineage>
</organism>
<gene>
    <name evidence="1" type="ORF">KI387_032014</name>
</gene>